<evidence type="ECO:0000313" key="2">
    <source>
        <dbReference type="Proteomes" id="UP000324392"/>
    </source>
</evidence>
<gene>
    <name evidence="1" type="ORF">SSYIS1_21620</name>
</gene>
<dbReference type="Proteomes" id="UP000324392">
    <property type="component" value="Chromosome"/>
</dbReference>
<protein>
    <submittedName>
        <fullName evidence="1">Uncharacterized protein</fullName>
    </submittedName>
</protein>
<reference evidence="1 2" key="1">
    <citation type="submission" date="2019-03" db="EMBL/GenBank/DDBJ databases">
        <title>The genome sequence of Candidatus Serratia symbiotica strain IS.</title>
        <authorList>
            <person name="Nikoh N."/>
            <person name="Koga R."/>
            <person name="Oshima K."/>
            <person name="Hattori M."/>
            <person name="Fukatsu T."/>
        </authorList>
    </citation>
    <scope>NUCLEOTIDE SEQUENCE [LARGE SCALE GENOMIC DNA]</scope>
    <source>
        <strain evidence="1 2">IS</strain>
    </source>
</reference>
<dbReference type="AlphaFoldDB" id="A0A068Z5H8"/>
<accession>A0A068Z5H8</accession>
<sequence length="50" mass="5291">MFGVNQQAAHYAPPLHYSLDQTVSGLVGAYSIEAGTVTIAHSAMNDQQTV</sequence>
<dbReference type="EMBL" id="AP019531">
    <property type="protein sequence ID" value="BBI92434.1"/>
    <property type="molecule type" value="Genomic_DNA"/>
</dbReference>
<proteinExistence type="predicted"/>
<organism evidence="1 2">
    <name type="scientific">Serratia symbiotica</name>
    <dbReference type="NCBI Taxonomy" id="138074"/>
    <lineage>
        <taxon>Bacteria</taxon>
        <taxon>Pseudomonadati</taxon>
        <taxon>Pseudomonadota</taxon>
        <taxon>Gammaproteobacteria</taxon>
        <taxon>Enterobacterales</taxon>
        <taxon>Yersiniaceae</taxon>
        <taxon>Serratia</taxon>
    </lineage>
</organism>
<evidence type="ECO:0000313" key="1">
    <source>
        <dbReference type="EMBL" id="BBI92434.1"/>
    </source>
</evidence>
<name>A0A068Z5H8_9GAMM</name>